<evidence type="ECO:0000256" key="6">
    <source>
        <dbReference type="HAMAP-Rule" id="MF_03040"/>
    </source>
</evidence>
<feature type="active site" description="Proton donor/acceptor" evidence="6">
    <location>
        <position position="221"/>
    </location>
</feature>
<keyword evidence="4 6" id="KW-0539">Nucleus</keyword>
<evidence type="ECO:0000256" key="7">
    <source>
        <dbReference type="SAM" id="MobiDB-lite"/>
    </source>
</evidence>
<evidence type="ECO:0000256" key="4">
    <source>
        <dbReference type="ARBA" id="ARBA00023242"/>
    </source>
</evidence>
<evidence type="ECO:0000256" key="2">
    <source>
        <dbReference type="ARBA" id="ARBA00022801"/>
    </source>
</evidence>
<evidence type="ECO:0000256" key="3">
    <source>
        <dbReference type="ARBA" id="ARBA00023239"/>
    </source>
</evidence>
<feature type="compositionally biased region" description="Basic and acidic residues" evidence="7">
    <location>
        <begin position="37"/>
        <end position="54"/>
    </location>
</feature>
<keyword evidence="3" id="KW-0456">Lyase</keyword>
<comment type="function">
    <text evidence="6">Phosphodiesterase responsible for the U6 snRNA 3' end processing. Acts as an exoribonuclease (RNase) responsible for trimming the poly(U) tract of the last nucleotides in the pre-U6 snRNA molecule, leading to the formation of mature U6 snRNA.</text>
</comment>
<comment type="similarity">
    <text evidence="6">Belongs to the 2H phosphoesterase superfamily. USB1 family.</text>
</comment>
<dbReference type="Proteomes" id="UP001148838">
    <property type="component" value="Unassembled WGS sequence"/>
</dbReference>
<accession>A0ABQ8S0H7</accession>
<keyword evidence="1 6" id="KW-0540">Nuclease</keyword>
<dbReference type="Pfam" id="PF09749">
    <property type="entry name" value="HVSL"/>
    <property type="match status" value="1"/>
</dbReference>
<dbReference type="PANTHER" id="PTHR13522">
    <property type="entry name" value="U6 SNRNA PHOSPHODIESTERASE 1"/>
    <property type="match status" value="1"/>
</dbReference>
<keyword evidence="9" id="KW-1185">Reference proteome</keyword>
<evidence type="ECO:0000313" key="8">
    <source>
        <dbReference type="EMBL" id="KAJ4427305.1"/>
    </source>
</evidence>
<gene>
    <name evidence="8" type="ORF">ANN_24925</name>
</gene>
<dbReference type="InterPro" id="IPR027521">
    <property type="entry name" value="Usb1"/>
</dbReference>
<feature type="active site" description="Proton donor/acceptor" evidence="6">
    <location>
        <position position="132"/>
    </location>
</feature>
<evidence type="ECO:0000256" key="5">
    <source>
        <dbReference type="ARBA" id="ARBA00029300"/>
    </source>
</evidence>
<dbReference type="EC" id="3.1.4.-" evidence="6"/>
<evidence type="ECO:0000313" key="9">
    <source>
        <dbReference type="Proteomes" id="UP001148838"/>
    </source>
</evidence>
<evidence type="ECO:0000256" key="1">
    <source>
        <dbReference type="ARBA" id="ARBA00022722"/>
    </source>
</evidence>
<reference evidence="8 9" key="1">
    <citation type="journal article" date="2022" name="Allergy">
        <title>Genome assembly and annotation of Periplaneta americana reveal a comprehensive cockroach allergen profile.</title>
        <authorList>
            <person name="Wang L."/>
            <person name="Xiong Q."/>
            <person name="Saelim N."/>
            <person name="Wang L."/>
            <person name="Nong W."/>
            <person name="Wan A.T."/>
            <person name="Shi M."/>
            <person name="Liu X."/>
            <person name="Cao Q."/>
            <person name="Hui J.H.L."/>
            <person name="Sookrung N."/>
            <person name="Leung T.F."/>
            <person name="Tungtrongchitr A."/>
            <person name="Tsui S.K.W."/>
        </authorList>
    </citation>
    <scope>NUCLEOTIDE SEQUENCE [LARGE SCALE GENOMIC DNA]</scope>
    <source>
        <strain evidence="8">PWHHKU_190912</strain>
    </source>
</reference>
<organism evidence="8 9">
    <name type="scientific">Periplaneta americana</name>
    <name type="common">American cockroach</name>
    <name type="synonym">Blatta americana</name>
    <dbReference type="NCBI Taxonomy" id="6978"/>
    <lineage>
        <taxon>Eukaryota</taxon>
        <taxon>Metazoa</taxon>
        <taxon>Ecdysozoa</taxon>
        <taxon>Arthropoda</taxon>
        <taxon>Hexapoda</taxon>
        <taxon>Insecta</taxon>
        <taxon>Pterygota</taxon>
        <taxon>Neoptera</taxon>
        <taxon>Polyneoptera</taxon>
        <taxon>Dictyoptera</taxon>
        <taxon>Blattodea</taxon>
        <taxon>Blattoidea</taxon>
        <taxon>Blattidae</taxon>
        <taxon>Blattinae</taxon>
        <taxon>Periplaneta</taxon>
    </lineage>
</organism>
<comment type="catalytic activity">
    <reaction evidence="5">
        <text>a 3'-end uridylyl-uridine-RNA = a 3'-end 2',3'-cyclophospho-uridine-RNA + uridine</text>
        <dbReference type="Rhea" id="RHEA:46052"/>
        <dbReference type="Rhea" id="RHEA-COMP:17384"/>
        <dbReference type="Rhea" id="RHEA-COMP:17385"/>
        <dbReference type="ChEBI" id="CHEBI:16704"/>
        <dbReference type="ChEBI" id="CHEBI:85643"/>
        <dbReference type="ChEBI" id="CHEBI:85644"/>
    </reaction>
    <physiologicalReaction direction="left-to-right" evidence="5">
        <dbReference type="Rhea" id="RHEA:46053"/>
    </physiologicalReaction>
</comment>
<dbReference type="EMBL" id="JAJSOF020000038">
    <property type="protein sequence ID" value="KAJ4427305.1"/>
    <property type="molecule type" value="Genomic_DNA"/>
</dbReference>
<name>A0ABQ8S0H7_PERAM</name>
<feature type="region of interest" description="Disordered" evidence="7">
    <location>
        <begin position="17"/>
        <end position="54"/>
    </location>
</feature>
<dbReference type="PANTHER" id="PTHR13522:SF3">
    <property type="entry name" value="U6 SNRNA PHOSPHODIESTERASE 1"/>
    <property type="match status" value="1"/>
</dbReference>
<comment type="caution">
    <text evidence="8">The sequence shown here is derived from an EMBL/GenBank/DDBJ whole genome shotgun (WGS) entry which is preliminary data.</text>
</comment>
<keyword evidence="2 6" id="KW-0378">Hydrolase</keyword>
<dbReference type="HAMAP" id="MF_03040">
    <property type="entry name" value="USB1"/>
    <property type="match status" value="1"/>
</dbReference>
<dbReference type="Gene3D" id="3.90.1140.10">
    <property type="entry name" value="Cyclic phosphodiesterase"/>
    <property type="match status" value="1"/>
</dbReference>
<sequence>MADSSNSALSLLSVYLSDDSSEEEIPGSKVSTKRRASKDWTPKSQDEKRPRECNTKLPLPSAVMSLFPESEIPVDNPADHDYRIRTFPHERGNWSTYVYIHYEPEPAVSSFTDVVLECCKNTVPLKSVDKQHISLTRTVILKHHWIDSFIDSVQKVSEIFQGFFTLCFNDLKIYCNEEKTRTFVGLTVAVGHKALIAAVNVLDKCLADFKLPPFYKEPSFHLSIAWCVGDYVHQIEKEVLPQLQVALQQFMHVHHDQWVVNVAQLHCKCGNKLFSFPLAT</sequence>
<comment type="subcellular location">
    <subcellularLocation>
        <location evidence="6">Nucleus</location>
    </subcellularLocation>
</comment>
<proteinExistence type="inferred from homology"/>
<protein>
    <recommendedName>
        <fullName evidence="6">U6 snRNA phosphodiesterase</fullName>
        <ecNumber evidence="6">3.1.4.-</ecNumber>
    </recommendedName>
</protein>